<dbReference type="Gene3D" id="3.40.30.10">
    <property type="entry name" value="Glutaredoxin"/>
    <property type="match status" value="1"/>
</dbReference>
<reference evidence="2 3" key="1">
    <citation type="submission" date="2016-04" db="EMBL/GenBank/DDBJ databases">
        <authorList>
            <person name="Evans L.H."/>
            <person name="Alamgir A."/>
            <person name="Owens N."/>
            <person name="Weber N.D."/>
            <person name="Virtaneva K."/>
            <person name="Barbian K."/>
            <person name="Babar A."/>
            <person name="Rosenke K."/>
        </authorList>
    </citation>
    <scope>NUCLEOTIDE SEQUENCE [LARGE SCALE GENOMIC DNA]</scope>
    <source>
        <strain evidence="2 3">JL2886</strain>
    </source>
</reference>
<name>A0A1B0ZMP9_9RHOB</name>
<feature type="chain" id="PRO_5008517911" evidence="1">
    <location>
        <begin position="24"/>
        <end position="127"/>
    </location>
</feature>
<dbReference type="AlphaFoldDB" id="A0A1B0ZMP9"/>
<keyword evidence="1" id="KW-0732">Signal</keyword>
<accession>A0A1B0ZMP9</accession>
<evidence type="ECO:0000256" key="1">
    <source>
        <dbReference type="SAM" id="SignalP"/>
    </source>
</evidence>
<dbReference type="EMBL" id="CP015124">
    <property type="protein sequence ID" value="ANP35446.1"/>
    <property type="molecule type" value="Genomic_DNA"/>
</dbReference>
<evidence type="ECO:0000313" key="3">
    <source>
        <dbReference type="Proteomes" id="UP000092565"/>
    </source>
</evidence>
<proteinExistence type="predicted"/>
<keyword evidence="3" id="KW-1185">Reference proteome</keyword>
<dbReference type="PATRIC" id="fig|60890.4.peg.500"/>
<organism evidence="2 3">
    <name type="scientific">Phaeobacter gallaeciensis</name>
    <dbReference type="NCBI Taxonomy" id="60890"/>
    <lineage>
        <taxon>Bacteria</taxon>
        <taxon>Pseudomonadati</taxon>
        <taxon>Pseudomonadota</taxon>
        <taxon>Alphaproteobacteria</taxon>
        <taxon>Rhodobacterales</taxon>
        <taxon>Roseobacteraceae</taxon>
        <taxon>Phaeobacter</taxon>
    </lineage>
</organism>
<evidence type="ECO:0000313" key="2">
    <source>
        <dbReference type="EMBL" id="ANP35446.1"/>
    </source>
</evidence>
<dbReference type="Proteomes" id="UP000092565">
    <property type="component" value="Chromosome"/>
</dbReference>
<dbReference type="InterPro" id="IPR036249">
    <property type="entry name" value="Thioredoxin-like_sf"/>
</dbReference>
<gene>
    <name evidence="2" type="ORF">JL2886_00515</name>
</gene>
<dbReference type="SUPFAM" id="SSF52833">
    <property type="entry name" value="Thioredoxin-like"/>
    <property type="match status" value="1"/>
</dbReference>
<protein>
    <submittedName>
        <fullName evidence="2">Regulatory protein</fullName>
    </submittedName>
</protein>
<feature type="signal peptide" evidence="1">
    <location>
        <begin position="1"/>
        <end position="23"/>
    </location>
</feature>
<sequence>MLLLRRLLAGFFVLCTLSLPARAVELVMVEQHGCEWCARWNEEIAPIYPKTAEGAFAPLRRVDLRNMPDDLETTRRVLFTPTFLIVEDGHEKARLEGYPGADFFWPLLEALLRDHADFAPDGEVGDS</sequence>